<dbReference type="AlphaFoldDB" id="A0A382SKB0"/>
<dbReference type="InterPro" id="IPR016181">
    <property type="entry name" value="Acyl_CoA_acyltransferase"/>
</dbReference>
<protein>
    <recommendedName>
        <fullName evidence="1">N-acetyltransferase domain-containing protein</fullName>
    </recommendedName>
</protein>
<accession>A0A382SKB0</accession>
<organism evidence="2">
    <name type="scientific">marine metagenome</name>
    <dbReference type="NCBI Taxonomy" id="408172"/>
    <lineage>
        <taxon>unclassified sequences</taxon>
        <taxon>metagenomes</taxon>
        <taxon>ecological metagenomes</taxon>
    </lineage>
</organism>
<dbReference type="PROSITE" id="PS51186">
    <property type="entry name" value="GNAT"/>
    <property type="match status" value="1"/>
</dbReference>
<evidence type="ECO:0000259" key="1">
    <source>
        <dbReference type="PROSITE" id="PS51186"/>
    </source>
</evidence>
<reference evidence="2" key="1">
    <citation type="submission" date="2018-05" db="EMBL/GenBank/DDBJ databases">
        <authorList>
            <person name="Lanie J.A."/>
            <person name="Ng W.-L."/>
            <person name="Kazmierczak K.M."/>
            <person name="Andrzejewski T.M."/>
            <person name="Davidsen T.M."/>
            <person name="Wayne K.J."/>
            <person name="Tettelin H."/>
            <person name="Glass J.I."/>
            <person name="Rusch D."/>
            <person name="Podicherti R."/>
            <person name="Tsui H.-C.T."/>
            <person name="Winkler M.E."/>
        </authorList>
    </citation>
    <scope>NUCLEOTIDE SEQUENCE</scope>
</reference>
<dbReference type="EMBL" id="UINC01129784">
    <property type="protein sequence ID" value="SVD10410.1"/>
    <property type="molecule type" value="Genomic_DNA"/>
</dbReference>
<proteinExistence type="predicted"/>
<name>A0A382SKB0_9ZZZZ</name>
<dbReference type="InterPro" id="IPR000182">
    <property type="entry name" value="GNAT_dom"/>
</dbReference>
<dbReference type="SUPFAM" id="SSF55729">
    <property type="entry name" value="Acyl-CoA N-acyltransferases (Nat)"/>
    <property type="match status" value="1"/>
</dbReference>
<feature type="non-terminal residue" evidence="2">
    <location>
        <position position="243"/>
    </location>
</feature>
<dbReference type="Gene3D" id="3.40.630.30">
    <property type="match status" value="1"/>
</dbReference>
<dbReference type="Pfam" id="PF00583">
    <property type="entry name" value="Acetyltransf_1"/>
    <property type="match status" value="1"/>
</dbReference>
<sequence length="243" mass="26222">MTSTDSVLEKKLKHWLSKSLGVSISDMSDGMTSVVAADQGSIDEPWLGYSPCPPLRAVRIGNSTVISAREEWIDELSELAGQLHPDILFSTFGAYELARVTLPYGVAVWGPDYYLFGDQRTVNINEDSRVLCAGPADLVDTDYSVFWHCRPSSLAAFAVFDGESLIALATVWDIGDPFLEIGMDVVPGARGKGLGGAVVGAAARWILSQEKLVTASAAPFNSPSLRTLRSVGLRYVFCKMKGV</sequence>
<dbReference type="CDD" id="cd04301">
    <property type="entry name" value="NAT_SF"/>
    <property type="match status" value="1"/>
</dbReference>
<gene>
    <name evidence="2" type="ORF">METZ01_LOCUS363264</name>
</gene>
<evidence type="ECO:0000313" key="2">
    <source>
        <dbReference type="EMBL" id="SVD10410.1"/>
    </source>
</evidence>
<feature type="domain" description="N-acetyltransferase" evidence="1">
    <location>
        <begin position="117"/>
        <end position="243"/>
    </location>
</feature>
<dbReference type="GO" id="GO:0016747">
    <property type="term" value="F:acyltransferase activity, transferring groups other than amino-acyl groups"/>
    <property type="evidence" value="ECO:0007669"/>
    <property type="project" value="InterPro"/>
</dbReference>